<comment type="subcellular location">
    <subcellularLocation>
        <location evidence="1">Cytoplasm</location>
    </subcellularLocation>
</comment>
<gene>
    <name evidence="11" type="ORF">NKR23_g11603</name>
</gene>
<evidence type="ECO:0000256" key="6">
    <source>
        <dbReference type="SAM" id="Coils"/>
    </source>
</evidence>
<evidence type="ECO:0000256" key="2">
    <source>
        <dbReference type="ARBA" id="ARBA00006222"/>
    </source>
</evidence>
<feature type="region of interest" description="Disordered" evidence="7">
    <location>
        <begin position="202"/>
        <end position="249"/>
    </location>
</feature>
<evidence type="ECO:0000256" key="3">
    <source>
        <dbReference type="ARBA" id="ARBA00022490"/>
    </source>
</evidence>
<feature type="domain" description="Cdc37 N-terminal" evidence="10">
    <location>
        <begin position="2"/>
        <end position="199"/>
    </location>
</feature>
<feature type="coiled-coil region" evidence="6">
    <location>
        <begin position="158"/>
        <end position="185"/>
    </location>
</feature>
<evidence type="ECO:0000313" key="12">
    <source>
        <dbReference type="Proteomes" id="UP001174694"/>
    </source>
</evidence>
<feature type="region of interest" description="Disordered" evidence="7">
    <location>
        <begin position="469"/>
        <end position="496"/>
    </location>
</feature>
<comment type="caution">
    <text evidence="11">The sequence shown here is derived from an EMBL/GenBank/DDBJ whole genome shotgun (WGS) entry which is preliminary data.</text>
</comment>
<dbReference type="Pfam" id="PF03234">
    <property type="entry name" value="CDC37_N"/>
    <property type="match status" value="1"/>
</dbReference>
<dbReference type="PANTHER" id="PTHR12800">
    <property type="entry name" value="CDC37-RELATED"/>
    <property type="match status" value="1"/>
</dbReference>
<accession>A0AA38VDF5</accession>
<dbReference type="InterPro" id="IPR004918">
    <property type="entry name" value="Cdc37"/>
</dbReference>
<evidence type="ECO:0000256" key="4">
    <source>
        <dbReference type="ARBA" id="ARBA00023186"/>
    </source>
</evidence>
<dbReference type="GO" id="GO:0019901">
    <property type="term" value="F:protein kinase binding"/>
    <property type="evidence" value="ECO:0007669"/>
    <property type="project" value="InterPro"/>
</dbReference>
<dbReference type="Proteomes" id="UP001174694">
    <property type="component" value="Unassembled WGS sequence"/>
</dbReference>
<keyword evidence="3" id="KW-0963">Cytoplasm</keyword>
<dbReference type="GO" id="GO:0005737">
    <property type="term" value="C:cytoplasm"/>
    <property type="evidence" value="ECO:0007669"/>
    <property type="project" value="UniProtKB-SubCell"/>
</dbReference>
<dbReference type="Gene3D" id="1.20.58.610">
    <property type="entry name" value="Cdc37, Hsp90 binding domain"/>
    <property type="match status" value="1"/>
</dbReference>
<evidence type="ECO:0000259" key="10">
    <source>
        <dbReference type="SMART" id="SM01071"/>
    </source>
</evidence>
<dbReference type="FunFam" id="1.20.58.610:FF:000002">
    <property type="entry name" value="Hsp90 co-chaperone Cdc37, putative"/>
    <property type="match status" value="1"/>
</dbReference>
<dbReference type="SMART" id="SM01069">
    <property type="entry name" value="CDC37_C"/>
    <property type="match status" value="1"/>
</dbReference>
<dbReference type="InterPro" id="IPR013873">
    <property type="entry name" value="Cdc37_C"/>
</dbReference>
<dbReference type="InterPro" id="IPR013855">
    <property type="entry name" value="Cdc37_N_dom"/>
</dbReference>
<dbReference type="GO" id="GO:0051082">
    <property type="term" value="F:unfolded protein binding"/>
    <property type="evidence" value="ECO:0007669"/>
    <property type="project" value="TreeGrafter"/>
</dbReference>
<feature type="domain" description="Cdc37 Hsp90 binding" evidence="9">
    <location>
        <begin position="202"/>
        <end position="374"/>
    </location>
</feature>
<keyword evidence="4" id="KW-0143">Chaperone</keyword>
<evidence type="ECO:0000259" key="9">
    <source>
        <dbReference type="SMART" id="SM01070"/>
    </source>
</evidence>
<keyword evidence="6" id="KW-0175">Coiled coil</keyword>
<dbReference type="InterPro" id="IPR038189">
    <property type="entry name" value="Cdc37_Hsp90-bd_sf"/>
</dbReference>
<sequence>MPLDYSKWDALELSDDSDIEVHPNVDKRSFIRAKQNQIHMEREQRKHQIATLKYERLINDGLMRRISSLLSSLRAHAADAEASRSPGEVAFRAVMESAAANRAEDDQPPPRPAGVHTDEEPLPTYSKMMAALLDQVNQAMEEKKVGDAERYGAMVAEIEEHLRKVQGLQQDLVKKLEELEHEENRKITSESIHTGFDSSYINKSKVSSSSEPKKKEPEPELLNPNFAAASSSKPEEPKASGGGDDDDEEIEASPLAKQFANIKAGSYQESLVFLSTHPQILTERETDGLLVLAFDAQLEGREDFARQCVHQALLLQYCRALGRDGVALFFKRITTRGHQAQEVFLKDVQDTYGRIKTRAAEISAQRAAEGGSGGEAGVEQIQLHAVEPGTVINIRIPPAGSEDPAEKHGREIFEGFAPEMKKALESGSLDEVNKVLGKMKVDEAEDLVGQFGEAGILSLEEQIIDATTEEGQAQLKHMEEQAAATTSESQYADDPE</sequence>
<evidence type="ECO:0000313" key="11">
    <source>
        <dbReference type="EMBL" id="KAJ9131680.1"/>
    </source>
</evidence>
<protein>
    <recommendedName>
        <fullName evidence="5">Hsp90 chaperone protein kinase-targeting subunit</fullName>
    </recommendedName>
</protein>
<evidence type="ECO:0000256" key="1">
    <source>
        <dbReference type="ARBA" id="ARBA00004496"/>
    </source>
</evidence>
<name>A0AA38VDF5_9PEZI</name>
<evidence type="ECO:0000256" key="7">
    <source>
        <dbReference type="SAM" id="MobiDB-lite"/>
    </source>
</evidence>
<feature type="region of interest" description="Disordered" evidence="7">
    <location>
        <begin position="99"/>
        <end position="121"/>
    </location>
</feature>
<evidence type="ECO:0000259" key="8">
    <source>
        <dbReference type="SMART" id="SM01069"/>
    </source>
</evidence>
<dbReference type="AlphaFoldDB" id="A0AA38VDF5"/>
<keyword evidence="12" id="KW-1185">Reference proteome</keyword>
<evidence type="ECO:0000256" key="5">
    <source>
        <dbReference type="ARBA" id="ARBA00031396"/>
    </source>
</evidence>
<feature type="domain" description="Cdc37 C-terminal" evidence="8">
    <location>
        <begin position="394"/>
        <end position="496"/>
    </location>
</feature>
<dbReference type="SMART" id="SM01071">
    <property type="entry name" value="CDC37_N"/>
    <property type="match status" value="1"/>
</dbReference>
<dbReference type="GO" id="GO:0006457">
    <property type="term" value="P:protein folding"/>
    <property type="evidence" value="ECO:0007669"/>
    <property type="project" value="TreeGrafter"/>
</dbReference>
<dbReference type="SMART" id="SM01070">
    <property type="entry name" value="CDC37_M"/>
    <property type="match status" value="1"/>
</dbReference>
<dbReference type="Pfam" id="PF08565">
    <property type="entry name" value="CDC37_M"/>
    <property type="match status" value="1"/>
</dbReference>
<dbReference type="EMBL" id="JANBVO010000065">
    <property type="protein sequence ID" value="KAJ9131680.1"/>
    <property type="molecule type" value="Genomic_DNA"/>
</dbReference>
<comment type="similarity">
    <text evidence="2">Belongs to the CDC37 family.</text>
</comment>
<organism evidence="11 12">
    <name type="scientific">Pleurostoma richardsiae</name>
    <dbReference type="NCBI Taxonomy" id="41990"/>
    <lineage>
        <taxon>Eukaryota</taxon>
        <taxon>Fungi</taxon>
        <taxon>Dikarya</taxon>
        <taxon>Ascomycota</taxon>
        <taxon>Pezizomycotina</taxon>
        <taxon>Sordariomycetes</taxon>
        <taxon>Sordariomycetidae</taxon>
        <taxon>Calosphaeriales</taxon>
        <taxon>Pleurostomataceae</taxon>
        <taxon>Pleurostoma</taxon>
    </lineage>
</organism>
<dbReference type="SUPFAM" id="SSF101391">
    <property type="entry name" value="Hsp90 co-chaperone CDC37"/>
    <property type="match status" value="1"/>
</dbReference>
<dbReference type="Pfam" id="PF08564">
    <property type="entry name" value="CDC37_C"/>
    <property type="match status" value="1"/>
</dbReference>
<dbReference type="GO" id="GO:0031072">
    <property type="term" value="F:heat shock protein binding"/>
    <property type="evidence" value="ECO:0007669"/>
    <property type="project" value="TreeGrafter"/>
</dbReference>
<dbReference type="GO" id="GO:0051087">
    <property type="term" value="F:protein-folding chaperone binding"/>
    <property type="evidence" value="ECO:0007669"/>
    <property type="project" value="TreeGrafter"/>
</dbReference>
<proteinExistence type="inferred from homology"/>
<dbReference type="PANTHER" id="PTHR12800:SF4">
    <property type="entry name" value="HSP90 CO-CHAPERONE CDC37"/>
    <property type="match status" value="1"/>
</dbReference>
<dbReference type="GO" id="GO:0050821">
    <property type="term" value="P:protein stabilization"/>
    <property type="evidence" value="ECO:0007669"/>
    <property type="project" value="TreeGrafter"/>
</dbReference>
<dbReference type="InterPro" id="IPR013874">
    <property type="entry name" value="Cdc37_Hsp90-bd"/>
</dbReference>
<reference evidence="11" key="1">
    <citation type="submission" date="2022-07" db="EMBL/GenBank/DDBJ databases">
        <title>Fungi with potential for degradation of polypropylene.</title>
        <authorList>
            <person name="Gostincar C."/>
        </authorList>
    </citation>
    <scope>NUCLEOTIDE SEQUENCE</scope>
    <source>
        <strain evidence="11">EXF-13308</strain>
    </source>
</reference>